<comment type="caution">
    <text evidence="1">The sequence shown here is derived from an EMBL/GenBank/DDBJ whole genome shotgun (WGS) entry which is preliminary data.</text>
</comment>
<dbReference type="RefSeq" id="XP_052942027.1">
    <property type="nucleotide sequence ID" value="XM_053087977.1"/>
</dbReference>
<accession>A0AA38LQQ2</accession>
<sequence length="239" mass="25828">MPSAWTTVPLNSPDFAPLGNLVNPKPSSDGSELRLNTGNGTDWWRVPFPAPGRDDTSGGVWGFKRKIGKEGFEVRCELQVDAGSKQQFDQAALLIQLSPTEWAKTGAEFDHGKMWYGAVVCNPFSDWSIQPKSDLTRFTFSLDPTLTTLRIYLGPGSSSPSSAEDGDIMIREVKSFGLISAGLAHITPGSVPEDTDPAAKLADMEVTVGVMACSPIGKGEGPECVFRRFEMRDGVRSEA</sequence>
<gene>
    <name evidence="1" type="ORF">MKK02DRAFT_30116</name>
</gene>
<dbReference type="PANTHER" id="PTHR35332">
    <property type="entry name" value="REGULATION OF ENOLASE PROTEIN 1"/>
    <property type="match status" value="1"/>
</dbReference>
<proteinExistence type="predicted"/>
<keyword evidence="2" id="KW-1185">Reference proteome</keyword>
<evidence type="ECO:0000313" key="1">
    <source>
        <dbReference type="EMBL" id="KAI9632250.1"/>
    </source>
</evidence>
<name>A0AA38LQQ2_9TREE</name>
<dbReference type="AlphaFoldDB" id="A0AA38LQQ2"/>
<dbReference type="Gene3D" id="2.60.120.200">
    <property type="match status" value="1"/>
</dbReference>
<dbReference type="GeneID" id="77727182"/>
<dbReference type="Proteomes" id="UP001164286">
    <property type="component" value="Unassembled WGS sequence"/>
</dbReference>
<dbReference type="PANTHER" id="PTHR35332:SF2">
    <property type="entry name" value="REGULATION OF ENOLASE PROTEIN 1"/>
    <property type="match status" value="1"/>
</dbReference>
<dbReference type="Pfam" id="PF07081">
    <property type="entry name" value="DUF1349"/>
    <property type="match status" value="1"/>
</dbReference>
<dbReference type="InterPro" id="IPR013320">
    <property type="entry name" value="ConA-like_dom_sf"/>
</dbReference>
<reference evidence="1" key="1">
    <citation type="journal article" date="2022" name="G3 (Bethesda)">
        <title>High quality genome of the basidiomycete yeast Dioszegia hungarica PDD-24b-2 isolated from cloud water.</title>
        <authorList>
            <person name="Jarrige D."/>
            <person name="Haridas S."/>
            <person name="Bleykasten-Grosshans C."/>
            <person name="Joly M."/>
            <person name="Nadalig T."/>
            <person name="Sancelme M."/>
            <person name="Vuilleumier S."/>
            <person name="Grigoriev I.V."/>
            <person name="Amato P."/>
            <person name="Bringel F."/>
        </authorList>
    </citation>
    <scope>NUCLEOTIDE SEQUENCE</scope>
    <source>
        <strain evidence="1">PDD-24b-2</strain>
    </source>
</reference>
<organism evidence="1 2">
    <name type="scientific">Dioszegia hungarica</name>
    <dbReference type="NCBI Taxonomy" id="4972"/>
    <lineage>
        <taxon>Eukaryota</taxon>
        <taxon>Fungi</taxon>
        <taxon>Dikarya</taxon>
        <taxon>Basidiomycota</taxon>
        <taxon>Agaricomycotina</taxon>
        <taxon>Tremellomycetes</taxon>
        <taxon>Tremellales</taxon>
        <taxon>Bulleribasidiaceae</taxon>
        <taxon>Dioszegia</taxon>
    </lineage>
</organism>
<evidence type="ECO:0000313" key="2">
    <source>
        <dbReference type="Proteomes" id="UP001164286"/>
    </source>
</evidence>
<dbReference type="EMBL" id="JAKWFO010000014">
    <property type="protein sequence ID" value="KAI9632250.1"/>
    <property type="molecule type" value="Genomic_DNA"/>
</dbReference>
<protein>
    <submittedName>
        <fullName evidence="1">Uncharacterized protein</fullName>
    </submittedName>
</protein>
<dbReference type="InterPro" id="IPR009784">
    <property type="entry name" value="DUF1349"/>
</dbReference>
<dbReference type="SUPFAM" id="SSF49899">
    <property type="entry name" value="Concanavalin A-like lectins/glucanases"/>
    <property type="match status" value="1"/>
</dbReference>